<evidence type="ECO:0000313" key="20">
    <source>
        <dbReference type="Proteomes" id="UP000332933"/>
    </source>
</evidence>
<feature type="compositionally biased region" description="Polar residues" evidence="13">
    <location>
        <begin position="1034"/>
        <end position="1046"/>
    </location>
</feature>
<dbReference type="InterPro" id="IPR003595">
    <property type="entry name" value="Tyr_Pase_cat"/>
</dbReference>
<dbReference type="InterPro" id="IPR035892">
    <property type="entry name" value="C2_domain_sf"/>
</dbReference>
<evidence type="ECO:0000313" key="18">
    <source>
        <dbReference type="EMBL" id="KAF0684746.1"/>
    </source>
</evidence>
<feature type="active site" description="Phosphocysteine intermediate" evidence="9">
    <location>
        <position position="629"/>
    </location>
</feature>
<keyword evidence="3" id="KW-0479">Metal-binding</keyword>
<dbReference type="EMBL" id="CAADRA010007272">
    <property type="protein sequence ID" value="VFT99906.1"/>
    <property type="molecule type" value="Genomic_DNA"/>
</dbReference>
<evidence type="ECO:0000256" key="10">
    <source>
        <dbReference type="PIRSR" id="PIRSR630564-2"/>
    </source>
</evidence>
<dbReference type="SUPFAM" id="SSF52799">
    <property type="entry name" value="(Phosphotyrosine protein) phosphatases II"/>
    <property type="match status" value="1"/>
</dbReference>
<feature type="domain" description="Tyrosine specific protein phosphatases" evidence="15">
    <location>
        <begin position="599"/>
        <end position="642"/>
    </location>
</feature>
<evidence type="ECO:0000256" key="7">
    <source>
        <dbReference type="ARBA" id="ARBA00023136"/>
    </source>
</evidence>
<evidence type="ECO:0000259" key="16">
    <source>
        <dbReference type="PROSITE" id="PS50178"/>
    </source>
</evidence>
<dbReference type="SMART" id="SM00064">
    <property type="entry name" value="FYVE"/>
    <property type="match status" value="1"/>
</dbReference>
<reference evidence="19 20" key="1">
    <citation type="submission" date="2019-03" db="EMBL/GenBank/DDBJ databases">
        <authorList>
            <person name="Gaulin E."/>
            <person name="Dumas B."/>
        </authorList>
    </citation>
    <scope>NUCLEOTIDE SEQUENCE [LARGE SCALE GENOMIC DNA]</scope>
    <source>
        <strain evidence="19">CBS 568.67</strain>
    </source>
</reference>
<evidence type="ECO:0000256" key="5">
    <source>
        <dbReference type="ARBA" id="ARBA00022801"/>
    </source>
</evidence>
<evidence type="ECO:0000256" key="3">
    <source>
        <dbReference type="ARBA" id="ARBA00022723"/>
    </source>
</evidence>
<dbReference type="Gene3D" id="3.30.40.10">
    <property type="entry name" value="Zinc/RING finger domain, C3HC4 (zinc finger)"/>
    <property type="match status" value="1"/>
</dbReference>
<name>A0A485LN26_9STRA</name>
<evidence type="ECO:0000256" key="8">
    <source>
        <dbReference type="ARBA" id="ARBA00032571"/>
    </source>
</evidence>
<dbReference type="GO" id="GO:0012505">
    <property type="term" value="C:endomembrane system"/>
    <property type="evidence" value="ECO:0007669"/>
    <property type="project" value="UniProtKB-SubCell"/>
</dbReference>
<proteinExistence type="predicted"/>
<dbReference type="Proteomes" id="UP000332933">
    <property type="component" value="Unassembled WGS sequence"/>
</dbReference>
<dbReference type="EC" id="3.1.3.95" evidence="2"/>
<dbReference type="PANTHER" id="PTHR10807:SF128">
    <property type="entry name" value="PHOSPHATIDYLINOSITOL-3,5-BISPHOSPHATE 3-PHOSPHATASE"/>
    <property type="match status" value="1"/>
</dbReference>
<evidence type="ECO:0000256" key="13">
    <source>
        <dbReference type="SAM" id="MobiDB-lite"/>
    </source>
</evidence>
<dbReference type="EMBL" id="VJMH01007246">
    <property type="protein sequence ID" value="KAF0684746.1"/>
    <property type="molecule type" value="Genomic_DNA"/>
</dbReference>
<protein>
    <recommendedName>
        <fullName evidence="2">phosphatidylinositol-3,5-bisphosphate 3-phosphatase</fullName>
        <ecNumber evidence="2">3.1.3.95</ecNumber>
    </recommendedName>
    <alternativeName>
        <fullName evidence="8">Phosphatidylinositol-3,5-bisphosphate 3-phosphatase</fullName>
    </alternativeName>
</protein>
<feature type="binding site" evidence="10">
    <location>
        <begin position="629"/>
        <end position="635"/>
    </location>
    <ligand>
        <name>substrate</name>
    </ligand>
</feature>
<evidence type="ECO:0000256" key="6">
    <source>
        <dbReference type="ARBA" id="ARBA00022833"/>
    </source>
</evidence>
<evidence type="ECO:0000256" key="12">
    <source>
        <dbReference type="SAM" id="Coils"/>
    </source>
</evidence>
<dbReference type="GO" id="GO:0052629">
    <property type="term" value="F:phosphatidylinositol-3,5-bisphosphate 3-phosphatase activity"/>
    <property type="evidence" value="ECO:0007669"/>
    <property type="project" value="UniProtKB-EC"/>
</dbReference>
<feature type="domain" description="FYVE-type" evidence="16">
    <location>
        <begin position="1068"/>
        <end position="1129"/>
    </location>
</feature>
<keyword evidence="5" id="KW-0378">Hydrolase</keyword>
<evidence type="ECO:0000256" key="4">
    <source>
        <dbReference type="ARBA" id="ARBA00022771"/>
    </source>
</evidence>
<dbReference type="SUPFAM" id="SSF57903">
    <property type="entry name" value="FYVE/PHD zinc finger"/>
    <property type="match status" value="1"/>
</dbReference>
<dbReference type="InterPro" id="IPR016130">
    <property type="entry name" value="Tyr_Pase_AS"/>
</dbReference>
<dbReference type="PANTHER" id="PTHR10807">
    <property type="entry name" value="MYOTUBULARIN-RELATED"/>
    <property type="match status" value="1"/>
</dbReference>
<dbReference type="InterPro" id="IPR029021">
    <property type="entry name" value="Prot-tyrosine_phosphatase-like"/>
</dbReference>
<evidence type="ECO:0000259" key="14">
    <source>
        <dbReference type="PROSITE" id="PS50004"/>
    </source>
</evidence>
<evidence type="ECO:0000259" key="17">
    <source>
        <dbReference type="PROSITE" id="PS51339"/>
    </source>
</evidence>
<evidence type="ECO:0000256" key="11">
    <source>
        <dbReference type="PROSITE-ProRule" id="PRU00091"/>
    </source>
</evidence>
<feature type="compositionally biased region" description="Low complexity" evidence="13">
    <location>
        <begin position="1047"/>
        <end position="1059"/>
    </location>
</feature>
<feature type="binding site" evidence="10">
    <location>
        <begin position="569"/>
        <end position="570"/>
    </location>
    <ligand>
        <name>substrate</name>
    </ligand>
</feature>
<dbReference type="PROSITE" id="PS50004">
    <property type="entry name" value="C2"/>
    <property type="match status" value="1"/>
</dbReference>
<dbReference type="SUPFAM" id="SSF49562">
    <property type="entry name" value="C2 domain (Calcium/lipid-binding domain, CaLB)"/>
    <property type="match status" value="1"/>
</dbReference>
<accession>A0A485LN26</accession>
<dbReference type="GO" id="GO:0008270">
    <property type="term" value="F:zinc ion binding"/>
    <property type="evidence" value="ECO:0007669"/>
    <property type="project" value="UniProtKB-KW"/>
</dbReference>
<feature type="region of interest" description="Disordered" evidence="13">
    <location>
        <begin position="1031"/>
        <end position="1063"/>
    </location>
</feature>
<dbReference type="InterPro" id="IPR000306">
    <property type="entry name" value="Znf_FYVE"/>
</dbReference>
<dbReference type="PROSITE" id="PS50178">
    <property type="entry name" value="ZF_FYVE"/>
    <property type="match status" value="1"/>
</dbReference>
<dbReference type="Gene3D" id="2.60.40.150">
    <property type="entry name" value="C2 domain"/>
    <property type="match status" value="1"/>
</dbReference>
<keyword evidence="6" id="KW-0862">Zinc</keyword>
<dbReference type="Pfam" id="PF01363">
    <property type="entry name" value="FYVE"/>
    <property type="match status" value="1"/>
</dbReference>
<gene>
    <name evidence="19" type="primary">Aste57867_23261</name>
    <name evidence="18" type="ORF">As57867_023190</name>
    <name evidence="19" type="ORF">ASTE57867_23261</name>
</gene>
<evidence type="ECO:0000256" key="1">
    <source>
        <dbReference type="ARBA" id="ARBA00004184"/>
    </source>
</evidence>
<comment type="subcellular location">
    <subcellularLocation>
        <location evidence="1">Endomembrane system</location>
        <topology evidence="1">Peripheral membrane protein</topology>
    </subcellularLocation>
</comment>
<dbReference type="OrthoDB" id="271628at2759"/>
<dbReference type="PROSITE" id="PS50056">
    <property type="entry name" value="TYR_PHOSPHATASE_2"/>
    <property type="match status" value="1"/>
</dbReference>
<dbReference type="AlphaFoldDB" id="A0A485LN26"/>
<dbReference type="PROSITE" id="PS51339">
    <property type="entry name" value="PPASE_MYOTUBULARIN"/>
    <property type="match status" value="1"/>
</dbReference>
<feature type="domain" description="Myotubularin phosphatase" evidence="17">
    <location>
        <begin position="404"/>
        <end position="788"/>
    </location>
</feature>
<keyword evidence="20" id="KW-1185">Reference proteome</keyword>
<dbReference type="Pfam" id="PF06602">
    <property type="entry name" value="Myotub-related"/>
    <property type="match status" value="1"/>
</dbReference>
<dbReference type="SMART" id="SM00404">
    <property type="entry name" value="PTPc_motif"/>
    <property type="match status" value="1"/>
</dbReference>
<organism evidence="19 20">
    <name type="scientific">Aphanomyces stellatus</name>
    <dbReference type="NCBI Taxonomy" id="120398"/>
    <lineage>
        <taxon>Eukaryota</taxon>
        <taxon>Sar</taxon>
        <taxon>Stramenopiles</taxon>
        <taxon>Oomycota</taxon>
        <taxon>Saprolegniomycetes</taxon>
        <taxon>Saprolegniales</taxon>
        <taxon>Verrucalvaceae</taxon>
        <taxon>Aphanomyces</taxon>
    </lineage>
</organism>
<evidence type="ECO:0000313" key="19">
    <source>
        <dbReference type="EMBL" id="VFT99906.1"/>
    </source>
</evidence>
<dbReference type="InterPro" id="IPR017455">
    <property type="entry name" value="Znf_FYVE-rel"/>
</dbReference>
<dbReference type="InterPro" id="IPR013083">
    <property type="entry name" value="Znf_RING/FYVE/PHD"/>
</dbReference>
<keyword evidence="7" id="KW-0472">Membrane</keyword>
<feature type="domain" description="C2" evidence="14">
    <location>
        <begin position="1"/>
        <end position="122"/>
    </location>
</feature>
<evidence type="ECO:0000259" key="15">
    <source>
        <dbReference type="PROSITE" id="PS50056"/>
    </source>
</evidence>
<sequence length="1140" mass="128383">MRLTILRGENIGSTEHDGHVDAYVRVVYDGKEVGMTQIVRRTANPIWDLEMRVPLLESWDMNVGASIAATIDVSIHPSSQIVAYVVIEVKCNDGGSEMSEYLSTCRANLSLMQDAKEATSIKCRLLRGTSRQGWIHISMQLEDTETSYFNKSRRMDVRDVFPPHNERFNHLFAPIPRTWHPLGDCIVPSNEKILYIVEEVSLTFHVTEANQGVLALMVLTTFRLWFIPYTPVRGLNHEDVHTIPLGKIAKLTQTQMRHKDKLVHGLTIENMDAGYYTVTLNARVRDGDTEGKRVRMLGHIVGEIEWLQIENNFCAFNHLNILESHPEANVLAEHRPVGMSPMVSSSFLSDASPITMSGLFAQTPPPPLLRSASSMSMDNGHAVGKHRDGQPLMSPIATNPANKRRVRYDPNTEFTRQGALSHPAWRKTTINENYALCGSYPHFLVVPASIPDDILAEAARFRSKKRHPALTWIHPRTGAALCRSSQPKSGVLRTHNKDDRDLLWAIRDAAFAVDTNARPKPNTLVHIVDCRPEINAKSNALAGKGHESAKHYDRDGTPCASIAFMGIDNIHVVRSSFNQLSQALYQVDDSTFHSTLQKSRWLEHINSILVGATDVASHLERGDAVLVHCSDGWDRTSQLCALGQLMLDPYFRTLEGFAILIEKDWCSFGHKFAQRCGYPATDESSPVFQQFLDAVYQLTLQFPTHFQFNELFLSTIADAVYSSWYGTFQKNNERERKEFTEAVPTISVWDTIRASTDMYRNPLFNTDKDDAMLPVCRVRLMQLWTSQHQKAISHMRLQQREVEMLALIRQQERDLMRLRDMLTPEQSLEIKNAELRSEIQRLSRKIAIHHEALLPTSVTSTPSTTPNKNKALRRLNLVVSPSNGAAADPSSVSPPELLRSRTSSFRVKTSLAALLTGNKPAQSDLASMRMEFADLTRQLDAVRVIAATLDEEAFTMMQQLRFQNFNTPLEEVSIQPEYIRDESSLLLSPPQAPTNTSSMVSATLSNSFSNATRNVSLLAMTDFNAHHNHRRHTLQNGVTLNGNGPTSSSRSYSSMQSRSNTQPVWESDKDAACCKQCKKKFIAVVRNRHHCRCCGYVFCGKCTNHRMSLPEFGYFEEVRVCRVCFNTGGGEEQLAPIQDN</sequence>
<dbReference type="InterPro" id="IPR000008">
    <property type="entry name" value="C2_dom"/>
</dbReference>
<dbReference type="InterPro" id="IPR010569">
    <property type="entry name" value="Myotubularin-like_Pase_dom"/>
</dbReference>
<keyword evidence="4 11" id="KW-0863">Zinc-finger</keyword>
<dbReference type="Pfam" id="PF00168">
    <property type="entry name" value="C2"/>
    <property type="match status" value="1"/>
</dbReference>
<evidence type="ECO:0000256" key="9">
    <source>
        <dbReference type="PIRSR" id="PIRSR630564-1"/>
    </source>
</evidence>
<dbReference type="GO" id="GO:0005737">
    <property type="term" value="C:cytoplasm"/>
    <property type="evidence" value="ECO:0007669"/>
    <property type="project" value="TreeGrafter"/>
</dbReference>
<dbReference type="CDD" id="cd00030">
    <property type="entry name" value="C2"/>
    <property type="match status" value="1"/>
</dbReference>
<dbReference type="InterPro" id="IPR000387">
    <property type="entry name" value="Tyr_Pase_dom"/>
</dbReference>
<keyword evidence="12" id="KW-0175">Coiled coil</keyword>
<dbReference type="InterPro" id="IPR030564">
    <property type="entry name" value="Myotubularin"/>
</dbReference>
<evidence type="ECO:0000256" key="2">
    <source>
        <dbReference type="ARBA" id="ARBA00012903"/>
    </source>
</evidence>
<reference evidence="18" key="2">
    <citation type="submission" date="2019-06" db="EMBL/GenBank/DDBJ databases">
        <title>Genomics analysis of Aphanomyces spp. identifies a new class of oomycete effector associated with host adaptation.</title>
        <authorList>
            <person name="Gaulin E."/>
        </authorList>
    </citation>
    <scope>NUCLEOTIDE SEQUENCE</scope>
    <source>
        <strain evidence="18">CBS 578.67</strain>
    </source>
</reference>
<dbReference type="PROSITE" id="PS00383">
    <property type="entry name" value="TYR_PHOSPHATASE_1"/>
    <property type="match status" value="1"/>
</dbReference>
<feature type="coiled-coil region" evidence="12">
    <location>
        <begin position="825"/>
        <end position="852"/>
    </location>
</feature>
<dbReference type="InterPro" id="IPR011011">
    <property type="entry name" value="Znf_FYVE_PHD"/>
</dbReference>